<dbReference type="OrthoDB" id="3826498at2"/>
<organism evidence="3 4">
    <name type="scientific">Kribbella capetownensis</name>
    <dbReference type="NCBI Taxonomy" id="1572659"/>
    <lineage>
        <taxon>Bacteria</taxon>
        <taxon>Bacillati</taxon>
        <taxon>Actinomycetota</taxon>
        <taxon>Actinomycetes</taxon>
        <taxon>Propionibacteriales</taxon>
        <taxon>Kribbellaceae</taxon>
        <taxon>Kribbella</taxon>
    </lineage>
</organism>
<evidence type="ECO:0000256" key="1">
    <source>
        <dbReference type="SAM" id="MobiDB-lite"/>
    </source>
</evidence>
<feature type="region of interest" description="Disordered" evidence="1">
    <location>
        <begin position="1"/>
        <end position="47"/>
    </location>
</feature>
<reference evidence="3 4" key="1">
    <citation type="submission" date="2019-02" db="EMBL/GenBank/DDBJ databases">
        <title>Kribbella capetownensis sp. nov. and Kribbella speibonae sp. nov., isolated from soil.</title>
        <authorList>
            <person name="Curtis S.M."/>
            <person name="Norton I."/>
            <person name="Everest G.J."/>
            <person name="Meyers P.R."/>
        </authorList>
    </citation>
    <scope>NUCLEOTIDE SEQUENCE [LARGE SCALE GENOMIC DNA]</scope>
    <source>
        <strain evidence="3 4">YM53</strain>
    </source>
</reference>
<proteinExistence type="predicted"/>
<dbReference type="InterPro" id="IPR025443">
    <property type="entry name" value="DUF4307"/>
</dbReference>
<gene>
    <name evidence="3" type="ORF">E0H75_27430</name>
</gene>
<feature type="transmembrane region" description="Helical" evidence="2">
    <location>
        <begin position="55"/>
        <end position="77"/>
    </location>
</feature>
<dbReference type="AlphaFoldDB" id="A0A4R0JWU2"/>
<protein>
    <submittedName>
        <fullName evidence="3">DUF4307 domain-containing protein</fullName>
    </submittedName>
</protein>
<dbReference type="EMBL" id="SJKD01000006">
    <property type="protein sequence ID" value="TCC46775.1"/>
    <property type="molecule type" value="Genomic_DNA"/>
</dbReference>
<dbReference type="Pfam" id="PF14155">
    <property type="entry name" value="DUF4307"/>
    <property type="match status" value="1"/>
</dbReference>
<evidence type="ECO:0000313" key="4">
    <source>
        <dbReference type="Proteomes" id="UP000293342"/>
    </source>
</evidence>
<evidence type="ECO:0000313" key="3">
    <source>
        <dbReference type="EMBL" id="TCC46775.1"/>
    </source>
</evidence>
<feature type="compositionally biased region" description="Low complexity" evidence="1">
    <location>
        <begin position="27"/>
        <end position="39"/>
    </location>
</feature>
<name>A0A4R0JWU2_9ACTN</name>
<keyword evidence="2" id="KW-0812">Transmembrane</keyword>
<accession>A0A4R0JWU2</accession>
<keyword evidence="2" id="KW-0472">Membrane</keyword>
<evidence type="ECO:0000256" key="2">
    <source>
        <dbReference type="SAM" id="Phobius"/>
    </source>
</evidence>
<sequence>MQQPKIFTHKTQWSSNPGPNPRPTPSGLPLTESSPSSSTADLDARYGRGRRSRRPLIIGVVAVMAAAGLAWLAWAAIVGSNPPVTSRLLGFEVTSATTAKATIQVDRTKSVEANCRLQAKSADFSIVGELTLTIPADSPRHQTLPATLKTQRSATSVVLIGCTTADSHRPH</sequence>
<comment type="caution">
    <text evidence="3">The sequence shown here is derived from an EMBL/GenBank/DDBJ whole genome shotgun (WGS) entry which is preliminary data.</text>
</comment>
<keyword evidence="4" id="KW-1185">Reference proteome</keyword>
<keyword evidence="2" id="KW-1133">Transmembrane helix</keyword>
<dbReference type="Proteomes" id="UP000293342">
    <property type="component" value="Unassembled WGS sequence"/>
</dbReference>
<feature type="compositionally biased region" description="Polar residues" evidence="1">
    <location>
        <begin position="1"/>
        <end position="17"/>
    </location>
</feature>